<sequence>MASGTLSRDASQKSEVGKKGFSVYSERGFSDLFRESWLSEEEAIVLEPEQGSETTQSKDQSPVVVAGERHSSQWRFRLQLRTFSR</sequence>
<accession>A0A2P5B5P6</accession>
<keyword evidence="3" id="KW-1185">Reference proteome</keyword>
<dbReference type="InParanoid" id="A0A2P5B5P6"/>
<dbReference type="Proteomes" id="UP000237000">
    <property type="component" value="Unassembled WGS sequence"/>
</dbReference>
<feature type="compositionally biased region" description="Polar residues" evidence="1">
    <location>
        <begin position="51"/>
        <end position="60"/>
    </location>
</feature>
<dbReference type="EMBL" id="JXTC01000601">
    <property type="protein sequence ID" value="PON44110.1"/>
    <property type="molecule type" value="Genomic_DNA"/>
</dbReference>
<feature type="region of interest" description="Disordered" evidence="1">
    <location>
        <begin position="47"/>
        <end position="66"/>
    </location>
</feature>
<organism evidence="2 3">
    <name type="scientific">Trema orientale</name>
    <name type="common">Charcoal tree</name>
    <name type="synonym">Celtis orientalis</name>
    <dbReference type="NCBI Taxonomy" id="63057"/>
    <lineage>
        <taxon>Eukaryota</taxon>
        <taxon>Viridiplantae</taxon>
        <taxon>Streptophyta</taxon>
        <taxon>Embryophyta</taxon>
        <taxon>Tracheophyta</taxon>
        <taxon>Spermatophyta</taxon>
        <taxon>Magnoliopsida</taxon>
        <taxon>eudicotyledons</taxon>
        <taxon>Gunneridae</taxon>
        <taxon>Pentapetalae</taxon>
        <taxon>rosids</taxon>
        <taxon>fabids</taxon>
        <taxon>Rosales</taxon>
        <taxon>Cannabaceae</taxon>
        <taxon>Trema</taxon>
    </lineage>
</organism>
<dbReference type="AlphaFoldDB" id="A0A2P5B5P6"/>
<protein>
    <submittedName>
        <fullName evidence="2">Uncharacterized protein</fullName>
    </submittedName>
</protein>
<comment type="caution">
    <text evidence="2">The sequence shown here is derived from an EMBL/GenBank/DDBJ whole genome shotgun (WGS) entry which is preliminary data.</text>
</comment>
<proteinExistence type="predicted"/>
<evidence type="ECO:0000313" key="2">
    <source>
        <dbReference type="EMBL" id="PON44110.1"/>
    </source>
</evidence>
<reference evidence="3" key="1">
    <citation type="submission" date="2016-06" db="EMBL/GenBank/DDBJ databases">
        <title>Parallel loss of symbiosis genes in relatives of nitrogen-fixing non-legume Parasponia.</title>
        <authorList>
            <person name="Van Velzen R."/>
            <person name="Holmer R."/>
            <person name="Bu F."/>
            <person name="Rutten L."/>
            <person name="Van Zeijl A."/>
            <person name="Liu W."/>
            <person name="Santuari L."/>
            <person name="Cao Q."/>
            <person name="Sharma T."/>
            <person name="Shen D."/>
            <person name="Roswanjaya Y."/>
            <person name="Wardhani T."/>
            <person name="Kalhor M.S."/>
            <person name="Jansen J."/>
            <person name="Van den Hoogen J."/>
            <person name="Gungor B."/>
            <person name="Hartog M."/>
            <person name="Hontelez J."/>
            <person name="Verver J."/>
            <person name="Yang W.-C."/>
            <person name="Schijlen E."/>
            <person name="Repin R."/>
            <person name="Schilthuizen M."/>
            <person name="Schranz E."/>
            <person name="Heidstra R."/>
            <person name="Miyata K."/>
            <person name="Fedorova E."/>
            <person name="Kohlen W."/>
            <person name="Bisseling T."/>
            <person name="Smit S."/>
            <person name="Geurts R."/>
        </authorList>
    </citation>
    <scope>NUCLEOTIDE SEQUENCE [LARGE SCALE GENOMIC DNA]</scope>
    <source>
        <strain evidence="3">cv. RG33-2</strain>
    </source>
</reference>
<evidence type="ECO:0000313" key="3">
    <source>
        <dbReference type="Proteomes" id="UP000237000"/>
    </source>
</evidence>
<gene>
    <name evidence="2" type="ORF">TorRG33x02_331970</name>
</gene>
<evidence type="ECO:0000256" key="1">
    <source>
        <dbReference type="SAM" id="MobiDB-lite"/>
    </source>
</evidence>
<name>A0A2P5B5P6_TREOI</name>